<keyword evidence="1" id="KW-0732">Signal</keyword>
<dbReference type="InterPro" id="IPR009736">
    <property type="entry name" value="DUF1307"/>
</dbReference>
<keyword evidence="3" id="KW-1185">Reference proteome</keyword>
<reference evidence="2 3" key="1">
    <citation type="submission" date="2023-07" db="EMBL/GenBank/DDBJ databases">
        <title>Genomic Encyclopedia of Type Strains, Phase IV (KMG-IV): sequencing the most valuable type-strain genomes for metagenomic binning, comparative biology and taxonomic classification.</title>
        <authorList>
            <person name="Goeker M."/>
        </authorList>
    </citation>
    <scope>NUCLEOTIDE SEQUENCE [LARGE SCALE GENOMIC DNA]</scope>
    <source>
        <strain evidence="2 3">DSM 16784</strain>
    </source>
</reference>
<dbReference type="PROSITE" id="PS51257">
    <property type="entry name" value="PROKAR_LIPOPROTEIN"/>
    <property type="match status" value="1"/>
</dbReference>
<dbReference type="SUPFAM" id="SSF160704">
    <property type="entry name" value="YehR-like"/>
    <property type="match status" value="1"/>
</dbReference>
<name>A0ABU0E5N2_9FIRM</name>
<organism evidence="2 3">
    <name type="scientific">Breznakia pachnodae</name>
    <dbReference type="NCBI Taxonomy" id="265178"/>
    <lineage>
        <taxon>Bacteria</taxon>
        <taxon>Bacillati</taxon>
        <taxon>Bacillota</taxon>
        <taxon>Erysipelotrichia</taxon>
        <taxon>Erysipelotrichales</taxon>
        <taxon>Erysipelotrichaceae</taxon>
        <taxon>Breznakia</taxon>
    </lineage>
</organism>
<feature type="signal peptide" evidence="1">
    <location>
        <begin position="1"/>
        <end position="18"/>
    </location>
</feature>
<dbReference type="EMBL" id="JAUSUR010000005">
    <property type="protein sequence ID" value="MDQ0362185.1"/>
    <property type="molecule type" value="Genomic_DNA"/>
</dbReference>
<keyword evidence="2" id="KW-0449">Lipoprotein</keyword>
<dbReference type="InterPro" id="IPR036699">
    <property type="entry name" value="YehR-like_sf"/>
</dbReference>
<protein>
    <submittedName>
        <fullName evidence="2">Uncharacterized lipoprotein YehR (DUF1307 family)</fullName>
    </submittedName>
</protein>
<dbReference type="Proteomes" id="UP001230220">
    <property type="component" value="Unassembled WGS sequence"/>
</dbReference>
<evidence type="ECO:0000256" key="1">
    <source>
        <dbReference type="SAM" id="SignalP"/>
    </source>
</evidence>
<sequence length="150" mass="16683">MKKLIAFMAIVFFVTACGSSNDTTTCTNKDSGSDYEAKIESKDDEVLKITENLSFSFETMGLDKDTAKSYVDYWKSSYESIDGVTFTSKINNDDENISVELIIDFEKADMDTLISNSLISEQLLAEKDGKQYPSLKTLVESNDANGQTCK</sequence>
<gene>
    <name evidence="2" type="ORF">J2S15_002938</name>
</gene>
<evidence type="ECO:0000313" key="2">
    <source>
        <dbReference type="EMBL" id="MDQ0362185.1"/>
    </source>
</evidence>
<accession>A0ABU0E5N2</accession>
<feature type="chain" id="PRO_5047218174" evidence="1">
    <location>
        <begin position="19"/>
        <end position="150"/>
    </location>
</feature>
<dbReference type="RefSeq" id="WP_307409562.1">
    <property type="nucleotide sequence ID" value="NZ_JAUSUR010000005.1"/>
</dbReference>
<proteinExistence type="predicted"/>
<dbReference type="Gene3D" id="3.30.1830.10">
    <property type="entry name" value="YehR-like"/>
    <property type="match status" value="1"/>
</dbReference>
<dbReference type="Pfam" id="PF06998">
    <property type="entry name" value="DUF1307"/>
    <property type="match status" value="1"/>
</dbReference>
<comment type="caution">
    <text evidence="2">The sequence shown here is derived from an EMBL/GenBank/DDBJ whole genome shotgun (WGS) entry which is preliminary data.</text>
</comment>
<evidence type="ECO:0000313" key="3">
    <source>
        <dbReference type="Proteomes" id="UP001230220"/>
    </source>
</evidence>